<evidence type="ECO:0000256" key="6">
    <source>
        <dbReference type="ARBA" id="ARBA00023136"/>
    </source>
</evidence>
<comment type="similarity">
    <text evidence="7">Belongs to the methyl-accepting chemotaxis (MCP) protein family.</text>
</comment>
<dbReference type="GO" id="GO:0007165">
    <property type="term" value="P:signal transduction"/>
    <property type="evidence" value="ECO:0007669"/>
    <property type="project" value="UniProtKB-KW"/>
</dbReference>
<feature type="transmembrane region" description="Helical" evidence="9">
    <location>
        <begin position="15"/>
        <end position="36"/>
    </location>
</feature>
<evidence type="ECO:0000259" key="10">
    <source>
        <dbReference type="PROSITE" id="PS50111"/>
    </source>
</evidence>
<dbReference type="CDD" id="cd06225">
    <property type="entry name" value="HAMP"/>
    <property type="match status" value="1"/>
</dbReference>
<dbReference type="EMBL" id="CP015230">
    <property type="protein sequence ID" value="ANP41435.1"/>
    <property type="molecule type" value="Genomic_DNA"/>
</dbReference>
<keyword evidence="2" id="KW-1003">Cell membrane</keyword>
<dbReference type="SMART" id="SM00283">
    <property type="entry name" value="MA"/>
    <property type="match status" value="1"/>
</dbReference>
<dbReference type="Pfam" id="PF00015">
    <property type="entry name" value="MCPsignal"/>
    <property type="match status" value="1"/>
</dbReference>
<evidence type="ECO:0000256" key="1">
    <source>
        <dbReference type="ARBA" id="ARBA00004651"/>
    </source>
</evidence>
<evidence type="ECO:0000256" key="7">
    <source>
        <dbReference type="ARBA" id="ARBA00029447"/>
    </source>
</evidence>
<dbReference type="InterPro" id="IPR003660">
    <property type="entry name" value="HAMP_dom"/>
</dbReference>
<sequence length="781" mass="83051">MFRTNTIKISRKLPLFFAGFCAVTSFLLIAAALIAFNRFAERSVKDQMASLLADRSYSVRQIMFNIRNDLVSLAQSPATSSALISFEETWNALGSEAAASLQTAYITENSFPTGEKHKLQRAEGDAAYHETHAVYHNGLRTLIESKGYYDAFLINPEGDIIYSVFKEMDYATNLSDGTYADSGLGKAYRAASAAAEGEVVFADMEPYAPSYGAAAAFLATPVMAADGSLLGVVAVQVPVDMFGVITNNDDGLGETAQVYIVGADYKARTTSRFDGGYSVLDTLPEANHLATALKGETHFSKGETGLDGHPVMAASRPVGLDLANWALVVEQDVADVMAPLYQKAWTLALIGLAICAMMSFLGWRVAASITRPLHKIANGMAQVASGNLDTSVEEAERGDEIGDIGKALLSFQDDLKIARSADEERAEQQREQAIVVENLSTGLLRLSQGDFSTKIEAPFAGEHEKLREDFNKTVTTLNETLGHVVSAVNRIRNGAAEINQSSNDLSHRTESQAATLEETAAALEEMTVSVKSAADSARSVEQITGEAKQEAEVSGGVVQNAVTAMTEIEQSSKKIEQIISVIDDIAFQTNLLALNAGVEAARAGEAGRGFAVVASEVRALAQRSSDAAMEIKSLIGESSKQVEAGVDLVGKAGDALQMIVERVNNISQLVSGIAEGASEQSNGIGEINTGVVQLDQVTQQNAAMVEEASAACQMLDNDAAELGSVVAKFKLSGQMVSASPKPAVDSWDLDAETDEETPLAPTAHGTFASDGSAAFNYYEDF</sequence>
<evidence type="ECO:0000256" key="3">
    <source>
        <dbReference type="ARBA" id="ARBA00022500"/>
    </source>
</evidence>
<dbReference type="PANTHER" id="PTHR43531:SF11">
    <property type="entry name" value="METHYL-ACCEPTING CHEMOTAXIS PROTEIN 3"/>
    <property type="match status" value="1"/>
</dbReference>
<dbReference type="AlphaFoldDB" id="A0A1B1A4F2"/>
<dbReference type="PANTHER" id="PTHR43531">
    <property type="entry name" value="PROTEIN ICFG"/>
    <property type="match status" value="1"/>
</dbReference>
<keyword evidence="6 9" id="KW-0472">Membrane</keyword>
<proteinExistence type="inferred from homology"/>
<dbReference type="SMART" id="SM00304">
    <property type="entry name" value="HAMP"/>
    <property type="match status" value="3"/>
</dbReference>
<dbReference type="InterPro" id="IPR004090">
    <property type="entry name" value="Chemotax_Me-accpt_rcpt"/>
</dbReference>
<gene>
    <name evidence="12" type="ORF">K529_011720</name>
</gene>
<keyword evidence="8" id="KW-0807">Transducer</keyword>
<dbReference type="Gene3D" id="6.10.340.10">
    <property type="match status" value="1"/>
</dbReference>
<dbReference type="GO" id="GO:0006935">
    <property type="term" value="P:chemotaxis"/>
    <property type="evidence" value="ECO:0007669"/>
    <property type="project" value="UniProtKB-KW"/>
</dbReference>
<organism evidence="12 13">
    <name type="scientific">Tritonibacter mobilis F1926</name>
    <dbReference type="NCBI Taxonomy" id="1265309"/>
    <lineage>
        <taxon>Bacteria</taxon>
        <taxon>Pseudomonadati</taxon>
        <taxon>Pseudomonadota</taxon>
        <taxon>Alphaproteobacteria</taxon>
        <taxon>Rhodobacterales</taxon>
        <taxon>Paracoccaceae</taxon>
        <taxon>Tritonibacter</taxon>
    </lineage>
</organism>
<feature type="domain" description="Methyl-accepting transducer" evidence="10">
    <location>
        <begin position="487"/>
        <end position="716"/>
    </location>
</feature>
<dbReference type="STRING" id="1265309.K529_011720"/>
<dbReference type="InterPro" id="IPR004089">
    <property type="entry name" value="MCPsignal_dom"/>
</dbReference>
<keyword evidence="3" id="KW-0145">Chemotaxis</keyword>
<dbReference type="Proteomes" id="UP000013243">
    <property type="component" value="Chromosome"/>
</dbReference>
<evidence type="ECO:0000256" key="8">
    <source>
        <dbReference type="PROSITE-ProRule" id="PRU00284"/>
    </source>
</evidence>
<evidence type="ECO:0000313" key="12">
    <source>
        <dbReference type="EMBL" id="ANP41435.1"/>
    </source>
</evidence>
<evidence type="ECO:0000313" key="13">
    <source>
        <dbReference type="Proteomes" id="UP000013243"/>
    </source>
</evidence>
<dbReference type="Gene3D" id="1.10.287.950">
    <property type="entry name" value="Methyl-accepting chemotaxis protein"/>
    <property type="match status" value="1"/>
</dbReference>
<feature type="domain" description="HAMP" evidence="11">
    <location>
        <begin position="367"/>
        <end position="420"/>
    </location>
</feature>
<dbReference type="SUPFAM" id="SSF158472">
    <property type="entry name" value="HAMP domain-like"/>
    <property type="match status" value="1"/>
</dbReference>
<dbReference type="Pfam" id="PF00672">
    <property type="entry name" value="HAMP"/>
    <property type="match status" value="1"/>
</dbReference>
<evidence type="ECO:0000256" key="2">
    <source>
        <dbReference type="ARBA" id="ARBA00022475"/>
    </source>
</evidence>
<evidence type="ECO:0000256" key="9">
    <source>
        <dbReference type="SAM" id="Phobius"/>
    </source>
</evidence>
<comment type="subcellular location">
    <subcellularLocation>
        <location evidence="1">Cell membrane</location>
        <topology evidence="1">Multi-pass membrane protein</topology>
    </subcellularLocation>
</comment>
<protein>
    <submittedName>
        <fullName evidence="12">Chemotaxis protein</fullName>
    </submittedName>
</protein>
<dbReference type="SUPFAM" id="SSF58104">
    <property type="entry name" value="Methyl-accepting chemotaxis protein (MCP) signaling domain"/>
    <property type="match status" value="1"/>
</dbReference>
<keyword evidence="4 9" id="KW-0812">Transmembrane</keyword>
<dbReference type="FunFam" id="1.10.287.950:FF:000001">
    <property type="entry name" value="Methyl-accepting chemotaxis sensory transducer"/>
    <property type="match status" value="1"/>
</dbReference>
<dbReference type="PROSITE" id="PS50885">
    <property type="entry name" value="HAMP"/>
    <property type="match status" value="2"/>
</dbReference>
<dbReference type="CDD" id="cd11386">
    <property type="entry name" value="MCP_signal"/>
    <property type="match status" value="1"/>
</dbReference>
<dbReference type="KEGG" id="rmb:K529_011720"/>
<feature type="domain" description="HAMP" evidence="11">
    <location>
        <begin position="430"/>
        <end position="482"/>
    </location>
</feature>
<dbReference type="InterPro" id="IPR051310">
    <property type="entry name" value="MCP_chemotaxis"/>
</dbReference>
<dbReference type="GO" id="GO:0004888">
    <property type="term" value="F:transmembrane signaling receptor activity"/>
    <property type="evidence" value="ECO:0007669"/>
    <property type="project" value="InterPro"/>
</dbReference>
<reference evidence="12 13" key="1">
    <citation type="journal article" date="2016" name="ISME J.">
        <title>Global occurrence and heterogeneity of the Roseobacter-clade species Ruegeria mobilis.</title>
        <authorList>
            <person name="Sonnenschein E."/>
            <person name="Gram L."/>
        </authorList>
    </citation>
    <scope>NUCLEOTIDE SEQUENCE [LARGE SCALE GENOMIC DNA]</scope>
    <source>
        <strain evidence="12 13">F1926</strain>
    </source>
</reference>
<evidence type="ECO:0000256" key="5">
    <source>
        <dbReference type="ARBA" id="ARBA00022989"/>
    </source>
</evidence>
<dbReference type="RefSeq" id="WP_005622965.1">
    <property type="nucleotide sequence ID" value="NZ_CP015230.1"/>
</dbReference>
<accession>A0A1B1A4F2</accession>
<dbReference type="GeneID" id="28250510"/>
<evidence type="ECO:0000259" key="11">
    <source>
        <dbReference type="PROSITE" id="PS50885"/>
    </source>
</evidence>
<keyword evidence="5 9" id="KW-1133">Transmembrane helix</keyword>
<dbReference type="GO" id="GO:0005886">
    <property type="term" value="C:plasma membrane"/>
    <property type="evidence" value="ECO:0007669"/>
    <property type="project" value="UniProtKB-SubCell"/>
</dbReference>
<dbReference type="PROSITE" id="PS50111">
    <property type="entry name" value="CHEMOTAXIS_TRANSDUC_2"/>
    <property type="match status" value="1"/>
</dbReference>
<dbReference type="OrthoDB" id="354287at2"/>
<name>A0A1B1A4F2_9RHOB</name>
<dbReference type="InterPro" id="IPR033479">
    <property type="entry name" value="dCache_1"/>
</dbReference>
<evidence type="ECO:0000256" key="4">
    <source>
        <dbReference type="ARBA" id="ARBA00022692"/>
    </source>
</evidence>
<dbReference type="PRINTS" id="PR00260">
    <property type="entry name" value="CHEMTRNSDUCR"/>
</dbReference>
<dbReference type="Pfam" id="PF02743">
    <property type="entry name" value="dCache_1"/>
    <property type="match status" value="1"/>
</dbReference>